<evidence type="ECO:0000313" key="5">
    <source>
        <dbReference type="EMBL" id="MCV7423418.1"/>
    </source>
</evidence>
<dbReference type="Gene3D" id="3.90.1300.10">
    <property type="entry name" value="Amidase signature (AS) domain"/>
    <property type="match status" value="1"/>
</dbReference>
<dbReference type="PANTHER" id="PTHR11895:SF7">
    <property type="entry name" value="GLUTAMYL-TRNA(GLN) AMIDOTRANSFERASE SUBUNIT A, MITOCHONDRIAL"/>
    <property type="match status" value="1"/>
</dbReference>
<proteinExistence type="inferred from homology"/>
<feature type="domain" description="Amidase" evidence="4">
    <location>
        <begin position="33"/>
        <end position="452"/>
    </location>
</feature>
<dbReference type="PROSITE" id="PS00571">
    <property type="entry name" value="AMIDASES"/>
    <property type="match status" value="1"/>
</dbReference>
<organism evidence="5 6">
    <name type="scientific">Mycobacterium yunnanensis</name>
    <dbReference type="NCBI Taxonomy" id="368477"/>
    <lineage>
        <taxon>Bacteria</taxon>
        <taxon>Bacillati</taxon>
        <taxon>Actinomycetota</taxon>
        <taxon>Actinomycetes</taxon>
        <taxon>Mycobacteriales</taxon>
        <taxon>Mycobacteriaceae</taxon>
        <taxon>Mycobacterium</taxon>
    </lineage>
</organism>
<keyword evidence="6" id="KW-1185">Reference proteome</keyword>
<dbReference type="InterPro" id="IPR036928">
    <property type="entry name" value="AS_sf"/>
</dbReference>
<dbReference type="AlphaFoldDB" id="A0A9X2YQ41"/>
<dbReference type="Proteomes" id="UP001141629">
    <property type="component" value="Unassembled WGS sequence"/>
</dbReference>
<reference evidence="5" key="2">
    <citation type="journal article" date="2022" name="BMC Genomics">
        <title>Comparative genome analysis of mycobacteria focusing on tRNA and non-coding RNA.</title>
        <authorList>
            <person name="Behra P.R.K."/>
            <person name="Pettersson B.M.F."/>
            <person name="Ramesh M."/>
            <person name="Das S."/>
            <person name="Dasgupta S."/>
            <person name="Kirsebom L.A."/>
        </authorList>
    </citation>
    <scope>NUCLEOTIDE SEQUENCE</scope>
    <source>
        <strain evidence="5">DSM 44838</strain>
    </source>
</reference>
<dbReference type="SUPFAM" id="SSF75304">
    <property type="entry name" value="Amidase signature (AS) enzymes"/>
    <property type="match status" value="1"/>
</dbReference>
<sequence length="480" mass="51428">MTLVSAFDDDALGRLDAVGLTKALASGAVSRVEVVDAAIARTQKVNPQLNGVAFEAFDAARARAAATTRYGGFFDGVPTFVKDNSAVEGMPTMEGTDAWDPRPEPAHGDFARVYLSTGLVALGKSQLSEFGFSAVAEHNRLGAVRNPWNTEYTAGASSSGAGAFVASGAVPIAHANDGGGSIRIPASCNGLVGLKPSRGRLPLDADMRQMPIKIVANGVVTRSVRDTAAFYREAEKVWRSSTLTPIGDVTRPGRARLRIAVFTKSVKRECSPEVREHTLRTAELLERMGHRVDYLDAPPVPASFIDDFLLYWALLAFALVRGGKSRFGETFDRGKLDNLTLGLEAFAAANLHRLPVAVARLATLRRRMLPRVRDYDVLLTPTLAEVPPRVGHLDPTAHYDQIVERLVDWVAFTPLQNVTGDPAISLPLGHSTGGLPVGMMFSARMGHEATLLELAYELEEAVPFTSIAAAVAAESDAGSR</sequence>
<dbReference type="GO" id="GO:0004040">
    <property type="term" value="F:amidase activity"/>
    <property type="evidence" value="ECO:0007669"/>
    <property type="project" value="UniProtKB-EC"/>
</dbReference>
<name>A0A9X2YQ41_9MYCO</name>
<gene>
    <name evidence="5" type="ORF">H7K45_22955</name>
</gene>
<evidence type="ECO:0000259" key="4">
    <source>
        <dbReference type="Pfam" id="PF01425"/>
    </source>
</evidence>
<dbReference type="NCBIfam" id="NF005899">
    <property type="entry name" value="PRK07869.1"/>
    <property type="match status" value="1"/>
</dbReference>
<dbReference type="InterPro" id="IPR000120">
    <property type="entry name" value="Amidase"/>
</dbReference>
<comment type="similarity">
    <text evidence="2">Belongs to the amidase family.</text>
</comment>
<comment type="catalytic activity">
    <reaction evidence="1">
        <text>a monocarboxylic acid amide + H2O = a monocarboxylate + NH4(+)</text>
        <dbReference type="Rhea" id="RHEA:12020"/>
        <dbReference type="ChEBI" id="CHEBI:15377"/>
        <dbReference type="ChEBI" id="CHEBI:28938"/>
        <dbReference type="ChEBI" id="CHEBI:35757"/>
        <dbReference type="ChEBI" id="CHEBI:83628"/>
        <dbReference type="EC" id="3.5.1.4"/>
    </reaction>
</comment>
<dbReference type="InterPro" id="IPR023631">
    <property type="entry name" value="Amidase_dom"/>
</dbReference>
<dbReference type="Pfam" id="PF01425">
    <property type="entry name" value="Amidase"/>
    <property type="match status" value="1"/>
</dbReference>
<protein>
    <recommendedName>
        <fullName evidence="3">amidase</fullName>
        <ecNumber evidence="3">3.5.1.4</ecNumber>
    </recommendedName>
</protein>
<dbReference type="EC" id="3.5.1.4" evidence="3"/>
<dbReference type="EMBL" id="JACKVK010000011">
    <property type="protein sequence ID" value="MCV7423418.1"/>
    <property type="molecule type" value="Genomic_DNA"/>
</dbReference>
<evidence type="ECO:0000256" key="1">
    <source>
        <dbReference type="ARBA" id="ARBA00001311"/>
    </source>
</evidence>
<dbReference type="PANTHER" id="PTHR11895">
    <property type="entry name" value="TRANSAMIDASE"/>
    <property type="match status" value="1"/>
</dbReference>
<accession>A0A9X2YQ41</accession>
<evidence type="ECO:0000256" key="2">
    <source>
        <dbReference type="ARBA" id="ARBA00009199"/>
    </source>
</evidence>
<dbReference type="InterPro" id="IPR020556">
    <property type="entry name" value="Amidase_CS"/>
</dbReference>
<comment type="caution">
    <text evidence="5">The sequence shown here is derived from an EMBL/GenBank/DDBJ whole genome shotgun (WGS) entry which is preliminary data.</text>
</comment>
<reference evidence="5" key="1">
    <citation type="submission" date="2020-07" db="EMBL/GenBank/DDBJ databases">
        <authorList>
            <person name="Pettersson B.M.F."/>
            <person name="Behra P.R.K."/>
            <person name="Ramesh M."/>
            <person name="Das S."/>
            <person name="Dasgupta S."/>
            <person name="Kirsebom L.A."/>
        </authorList>
    </citation>
    <scope>NUCLEOTIDE SEQUENCE</scope>
    <source>
        <strain evidence="5">DSM 44838</strain>
    </source>
</reference>
<keyword evidence="5" id="KW-0378">Hydrolase</keyword>
<dbReference type="RefSeq" id="WP_263998306.1">
    <property type="nucleotide sequence ID" value="NZ_JACKVK010000011.1"/>
</dbReference>
<evidence type="ECO:0000256" key="3">
    <source>
        <dbReference type="ARBA" id="ARBA00012922"/>
    </source>
</evidence>
<evidence type="ECO:0000313" key="6">
    <source>
        <dbReference type="Proteomes" id="UP001141629"/>
    </source>
</evidence>